<name>A0ABW3TV84_9BACL</name>
<dbReference type="SMART" id="SM00283">
    <property type="entry name" value="MA"/>
    <property type="match status" value="1"/>
</dbReference>
<dbReference type="SUPFAM" id="SSF58104">
    <property type="entry name" value="Methyl-accepting chemotaxis protein (MCP) signaling domain"/>
    <property type="match status" value="1"/>
</dbReference>
<feature type="transmembrane region" description="Helical" evidence="8">
    <location>
        <begin position="7"/>
        <end position="28"/>
    </location>
</feature>
<keyword evidence="3 8" id="KW-0472">Membrane</keyword>
<dbReference type="CDD" id="cd06225">
    <property type="entry name" value="HAMP"/>
    <property type="match status" value="1"/>
</dbReference>
<evidence type="ECO:0000256" key="1">
    <source>
        <dbReference type="ARBA" id="ARBA00004236"/>
    </source>
</evidence>
<dbReference type="PROSITE" id="PS50885">
    <property type="entry name" value="HAMP"/>
    <property type="match status" value="1"/>
</dbReference>
<reference evidence="12" key="1">
    <citation type="journal article" date="2019" name="Int. J. Syst. Evol. Microbiol.">
        <title>The Global Catalogue of Microorganisms (GCM) 10K type strain sequencing project: providing services to taxonomists for standard genome sequencing and annotation.</title>
        <authorList>
            <consortium name="The Broad Institute Genomics Platform"/>
            <consortium name="The Broad Institute Genome Sequencing Center for Infectious Disease"/>
            <person name="Wu L."/>
            <person name="Ma J."/>
        </authorList>
    </citation>
    <scope>NUCLEOTIDE SEQUENCE [LARGE SCALE GENOMIC DNA]</scope>
    <source>
        <strain evidence="12">CCUG 53915</strain>
    </source>
</reference>
<dbReference type="Pfam" id="PF00015">
    <property type="entry name" value="MCPsignal"/>
    <property type="match status" value="1"/>
</dbReference>
<evidence type="ECO:0000259" key="10">
    <source>
        <dbReference type="PROSITE" id="PS50885"/>
    </source>
</evidence>
<dbReference type="InterPro" id="IPR004089">
    <property type="entry name" value="MCPsignal_dom"/>
</dbReference>
<evidence type="ECO:0000256" key="7">
    <source>
        <dbReference type="SAM" id="Coils"/>
    </source>
</evidence>
<evidence type="ECO:0000256" key="6">
    <source>
        <dbReference type="PROSITE-ProRule" id="PRU00284"/>
    </source>
</evidence>
<dbReference type="Gene3D" id="3.30.450.20">
    <property type="entry name" value="PAS domain"/>
    <property type="match status" value="1"/>
</dbReference>
<sequence length="700" mass="76911">MKKQRSIAWKLSGLIIGLFLILFIAYTFTTSSIIHKESSNDAEEFAIENTNFYAKEISNRFSQTNQILNTTKRIFETLQADGKLTTEEVLDVIENNLASNEDAMGVAAILEKGSIPIDDDADKGLFDDEDRFIPYLYKDGDGITIEAVRGYETEGDGDWYQVPKSSKRAVLTEPYSYDAGGQTISMTTISVPLIDKNGQFFGVLTTDLSVEFLTDLVSSIAPEGGYATILTDNGEITANSLTEDLNGTDLRSLLDWDAMKSKLDEGQVGSLYAESDNLDEMAFNVLAPIMLEGIDETWTVQTSIKKSKIMETFNYVLLMTVIFGIVMVILMAAVTAWYIFKQMRPLSMLQTSIEQAAAGDMTHYVDESKVGNDEIGAVTLAYNNMLRQTNEAIHAVRESSIELNDSTTRVHQAFEEVVASSEEVSLATNEIAQGASKQSEDTEETGRRMADLAEQINALSTLSENMKELSNQTVASTETGMSEVENLREHNSSMNEMNEKVRQQMDALASKISSIDQVIASIHDITAQTNLLALNASIEAARAGEHGKGFAVVAEEVRKLAEQSRIETEVIQKTVQEILEESQQTVQVVASNLALMEGQNESVSSTEASFARNAELTERMSEAIAEFSSELAEMLSHRDQALLSIQSVSAVSEETAASAEQVSASSATQQSELERVAESTNRMKQIAGELREIVGRFQLS</sequence>
<evidence type="ECO:0000256" key="5">
    <source>
        <dbReference type="ARBA" id="ARBA00029447"/>
    </source>
</evidence>
<dbReference type="PANTHER" id="PTHR32089">
    <property type="entry name" value="METHYL-ACCEPTING CHEMOTAXIS PROTEIN MCPB"/>
    <property type="match status" value="1"/>
</dbReference>
<keyword evidence="8" id="KW-0812">Transmembrane</keyword>
<feature type="transmembrane region" description="Helical" evidence="8">
    <location>
        <begin position="315"/>
        <end position="340"/>
    </location>
</feature>
<feature type="domain" description="HAMP" evidence="10">
    <location>
        <begin position="340"/>
        <end position="394"/>
    </location>
</feature>
<gene>
    <name evidence="11" type="ORF">ACFQ38_05370</name>
</gene>
<dbReference type="InterPro" id="IPR003660">
    <property type="entry name" value="HAMP_dom"/>
</dbReference>
<evidence type="ECO:0000313" key="11">
    <source>
        <dbReference type="EMBL" id="MFD1204540.1"/>
    </source>
</evidence>
<comment type="subcellular location">
    <subcellularLocation>
        <location evidence="1">Cell membrane</location>
    </subcellularLocation>
</comment>
<keyword evidence="4 6" id="KW-0807">Transducer</keyword>
<comment type="similarity">
    <text evidence="5">Belongs to the methyl-accepting chemotaxis (MCP) protein family.</text>
</comment>
<evidence type="ECO:0000259" key="9">
    <source>
        <dbReference type="PROSITE" id="PS50111"/>
    </source>
</evidence>
<evidence type="ECO:0000256" key="4">
    <source>
        <dbReference type="ARBA" id="ARBA00023224"/>
    </source>
</evidence>
<dbReference type="CDD" id="cd12913">
    <property type="entry name" value="PDC1_MCP_like"/>
    <property type="match status" value="1"/>
</dbReference>
<evidence type="ECO:0000313" key="12">
    <source>
        <dbReference type="Proteomes" id="UP001597231"/>
    </source>
</evidence>
<dbReference type="Gene3D" id="6.10.340.10">
    <property type="match status" value="1"/>
</dbReference>
<organism evidence="11 12">
    <name type="scientific">Sporosarcina contaminans</name>
    <dbReference type="NCBI Taxonomy" id="633403"/>
    <lineage>
        <taxon>Bacteria</taxon>
        <taxon>Bacillati</taxon>
        <taxon>Bacillota</taxon>
        <taxon>Bacilli</taxon>
        <taxon>Bacillales</taxon>
        <taxon>Caryophanaceae</taxon>
        <taxon>Sporosarcina</taxon>
    </lineage>
</organism>
<dbReference type="RefSeq" id="WP_336823535.1">
    <property type="nucleotide sequence ID" value="NZ_JBHTLT010000027.1"/>
</dbReference>
<accession>A0ABW3TV84</accession>
<dbReference type="Gene3D" id="1.10.287.950">
    <property type="entry name" value="Methyl-accepting chemotaxis protein"/>
    <property type="match status" value="1"/>
</dbReference>
<comment type="caution">
    <text evidence="11">The sequence shown here is derived from an EMBL/GenBank/DDBJ whole genome shotgun (WGS) entry which is preliminary data.</text>
</comment>
<keyword evidence="2" id="KW-1003">Cell membrane</keyword>
<dbReference type="PANTHER" id="PTHR32089:SF112">
    <property type="entry name" value="LYSOZYME-LIKE PROTEIN-RELATED"/>
    <property type="match status" value="1"/>
</dbReference>
<feature type="domain" description="Methyl-accepting transducer" evidence="9">
    <location>
        <begin position="413"/>
        <end position="670"/>
    </location>
</feature>
<evidence type="ECO:0000256" key="3">
    <source>
        <dbReference type="ARBA" id="ARBA00023136"/>
    </source>
</evidence>
<keyword evidence="8" id="KW-1133">Transmembrane helix</keyword>
<dbReference type="EMBL" id="JBHTLT010000027">
    <property type="protein sequence ID" value="MFD1204540.1"/>
    <property type="molecule type" value="Genomic_DNA"/>
</dbReference>
<protein>
    <submittedName>
        <fullName evidence="11">Methyl-accepting chemotaxis protein</fullName>
    </submittedName>
</protein>
<evidence type="ECO:0000256" key="2">
    <source>
        <dbReference type="ARBA" id="ARBA00022475"/>
    </source>
</evidence>
<proteinExistence type="inferred from homology"/>
<keyword evidence="12" id="KW-1185">Reference proteome</keyword>
<dbReference type="Proteomes" id="UP001597231">
    <property type="component" value="Unassembled WGS sequence"/>
</dbReference>
<feature type="coiled-coil region" evidence="7">
    <location>
        <begin position="449"/>
        <end position="511"/>
    </location>
</feature>
<dbReference type="PROSITE" id="PS50111">
    <property type="entry name" value="CHEMOTAXIS_TRANSDUC_2"/>
    <property type="match status" value="1"/>
</dbReference>
<keyword evidence="7" id="KW-0175">Coiled coil</keyword>
<dbReference type="SMART" id="SM00304">
    <property type="entry name" value="HAMP"/>
    <property type="match status" value="1"/>
</dbReference>
<evidence type="ECO:0000256" key="8">
    <source>
        <dbReference type="SAM" id="Phobius"/>
    </source>
</evidence>
<dbReference type="Pfam" id="PF22673">
    <property type="entry name" value="MCP-like_PDC_1"/>
    <property type="match status" value="1"/>
</dbReference>